<reference evidence="1 2" key="1">
    <citation type="journal article" date="2018" name="Plant J.">
        <title>Genome sequences of Chlorella sorokiniana UTEX 1602 and Micractinium conductrix SAG 241.80: implications to maltose excretion by a green alga.</title>
        <authorList>
            <person name="Arriola M.B."/>
            <person name="Velmurugan N."/>
            <person name="Zhang Y."/>
            <person name="Plunkett M.H."/>
            <person name="Hondzo H."/>
            <person name="Barney B.M."/>
        </authorList>
    </citation>
    <scope>NUCLEOTIDE SEQUENCE [LARGE SCALE GENOMIC DNA]</scope>
    <source>
        <strain evidence="1 2">SAG 241.80</strain>
    </source>
</reference>
<comment type="caution">
    <text evidence="1">The sequence shown here is derived from an EMBL/GenBank/DDBJ whole genome shotgun (WGS) entry which is preliminary data.</text>
</comment>
<dbReference type="OrthoDB" id="5945460at2759"/>
<name>A0A2P6VQ14_9CHLO</name>
<evidence type="ECO:0000313" key="1">
    <source>
        <dbReference type="EMBL" id="PSC76196.1"/>
    </source>
</evidence>
<proteinExistence type="predicted"/>
<keyword evidence="2" id="KW-1185">Reference proteome</keyword>
<gene>
    <name evidence="1" type="ORF">C2E20_0078</name>
</gene>
<protein>
    <recommendedName>
        <fullName evidence="3">Galactose-1-phosphate uridylyltransferase</fullName>
    </recommendedName>
</protein>
<dbReference type="Proteomes" id="UP000239649">
    <property type="component" value="Unassembled WGS sequence"/>
</dbReference>
<evidence type="ECO:0008006" key="3">
    <source>
        <dbReference type="Google" id="ProtNLM"/>
    </source>
</evidence>
<dbReference type="EMBL" id="LHPF02000001">
    <property type="protein sequence ID" value="PSC76196.1"/>
    <property type="molecule type" value="Genomic_DNA"/>
</dbReference>
<dbReference type="SUPFAM" id="SSF54197">
    <property type="entry name" value="HIT-like"/>
    <property type="match status" value="1"/>
</dbReference>
<evidence type="ECO:0000313" key="2">
    <source>
        <dbReference type="Proteomes" id="UP000239649"/>
    </source>
</evidence>
<organism evidence="1 2">
    <name type="scientific">Micractinium conductrix</name>
    <dbReference type="NCBI Taxonomy" id="554055"/>
    <lineage>
        <taxon>Eukaryota</taxon>
        <taxon>Viridiplantae</taxon>
        <taxon>Chlorophyta</taxon>
        <taxon>core chlorophytes</taxon>
        <taxon>Trebouxiophyceae</taxon>
        <taxon>Chlorellales</taxon>
        <taxon>Chlorellaceae</taxon>
        <taxon>Chlorella clade</taxon>
        <taxon>Micractinium</taxon>
    </lineage>
</organism>
<sequence>MTVGHAASKGYASVFELARSVNSVQAAALHRIFEFSVGHPRCRATPQLREKYGVKEDNSQSVLRISNKVTLAQCWFNEERTRKPQTFAAAASEASAFDPTAGGTKGCDFCSYPQLTAEGTWGRAEGPYAISASNLFKYVQPAQGVILFKHHDPLRFNLEQLQDLVNVSADWFDRAAAEAASADAAIGLPPRALHPLWVWNCLPRGGASQFHGHAQVMISDAPFPAQRHEAEAVLEYDLCGGTMSRGYYQDVLAAHDEVGLLVRDGAEGDCAFAFASLAPWKDMEVCVHGSSLRSAAFQRLLFTALRALVDELGVATFNAAIHNIPLPPPAAPSEAGSAGTRSASSGSVAASAASSASGFLAASPRGAPLPVVARIVSRGKLSSAASDFGGLEVFGGASIGHTDPFKVAAALRAVHATLPPARPAVPAA</sequence>
<dbReference type="InterPro" id="IPR036265">
    <property type="entry name" value="HIT-like_sf"/>
</dbReference>
<dbReference type="AlphaFoldDB" id="A0A2P6VQ14"/>
<accession>A0A2P6VQ14</accession>